<feature type="domain" description="Glycosyl transferase family 51" evidence="12">
    <location>
        <begin position="116"/>
        <end position="283"/>
    </location>
</feature>
<evidence type="ECO:0000256" key="9">
    <source>
        <dbReference type="SAM" id="MobiDB-lite"/>
    </source>
</evidence>
<keyword evidence="3" id="KW-0328">Glycosyltransferase</keyword>
<dbReference type="SUPFAM" id="SSF53955">
    <property type="entry name" value="Lysozyme-like"/>
    <property type="match status" value="1"/>
</dbReference>
<keyword evidence="4" id="KW-0808">Transferase</keyword>
<dbReference type="Gene3D" id="3.40.710.10">
    <property type="entry name" value="DD-peptidase/beta-lactamase superfamily"/>
    <property type="match status" value="1"/>
</dbReference>
<keyword evidence="5" id="KW-0378">Hydrolase</keyword>
<dbReference type="InterPro" id="IPR036950">
    <property type="entry name" value="PBP_transglycosylase"/>
</dbReference>
<evidence type="ECO:0000313" key="14">
    <source>
        <dbReference type="Proteomes" id="UP000763557"/>
    </source>
</evidence>
<keyword evidence="1" id="KW-0121">Carboxypeptidase</keyword>
<comment type="caution">
    <text evidence="13">The sequence shown here is derived from an EMBL/GenBank/DDBJ whole genome shotgun (WGS) entry which is preliminary data.</text>
</comment>
<proteinExistence type="predicted"/>
<reference evidence="13 14" key="1">
    <citation type="submission" date="2020-01" db="EMBL/GenBank/DDBJ databases">
        <title>Kibdelosporangium persica a novel Actinomycetes from a hot desert in Iran.</title>
        <authorList>
            <person name="Safaei N."/>
            <person name="Zaburannyi N."/>
            <person name="Mueller R."/>
            <person name="Wink J."/>
        </authorList>
    </citation>
    <scope>NUCLEOTIDE SEQUENCE [LARGE SCALE GENOMIC DNA]</scope>
    <source>
        <strain evidence="13 14">4NS15</strain>
    </source>
</reference>
<evidence type="ECO:0000313" key="13">
    <source>
        <dbReference type="EMBL" id="NRN63927.1"/>
    </source>
</evidence>
<evidence type="ECO:0000256" key="6">
    <source>
        <dbReference type="ARBA" id="ARBA00023268"/>
    </source>
</evidence>
<keyword evidence="10" id="KW-0812">Transmembrane</keyword>
<accession>A0ABX2EY59</accession>
<dbReference type="InterPro" id="IPR012338">
    <property type="entry name" value="Beta-lactam/transpept-like"/>
</dbReference>
<evidence type="ECO:0000256" key="3">
    <source>
        <dbReference type="ARBA" id="ARBA00022676"/>
    </source>
</evidence>
<protein>
    <submittedName>
        <fullName evidence="13">Multimodular transpeptidase-transglycosylase</fullName>
    </submittedName>
</protein>
<dbReference type="InterPro" id="IPR001460">
    <property type="entry name" value="PCN-bd_Tpept"/>
</dbReference>
<evidence type="ECO:0000256" key="4">
    <source>
        <dbReference type="ARBA" id="ARBA00022679"/>
    </source>
</evidence>
<dbReference type="Pfam" id="PF00905">
    <property type="entry name" value="Transpeptidase"/>
    <property type="match status" value="1"/>
</dbReference>
<keyword evidence="10" id="KW-0472">Membrane</keyword>
<comment type="catalytic activity">
    <reaction evidence="8">
        <text>[GlcNAc-(1-&gt;4)-Mur2Ac(oyl-L-Ala-gamma-D-Glu-L-Lys-D-Ala-D-Ala)](n)-di-trans,octa-cis-undecaprenyl diphosphate + beta-D-GlcNAc-(1-&gt;4)-Mur2Ac(oyl-L-Ala-gamma-D-Glu-L-Lys-D-Ala-D-Ala)-di-trans,octa-cis-undecaprenyl diphosphate = [GlcNAc-(1-&gt;4)-Mur2Ac(oyl-L-Ala-gamma-D-Glu-L-Lys-D-Ala-D-Ala)](n+1)-di-trans,octa-cis-undecaprenyl diphosphate + di-trans,octa-cis-undecaprenyl diphosphate + H(+)</text>
        <dbReference type="Rhea" id="RHEA:23708"/>
        <dbReference type="Rhea" id="RHEA-COMP:9602"/>
        <dbReference type="Rhea" id="RHEA-COMP:9603"/>
        <dbReference type="ChEBI" id="CHEBI:15378"/>
        <dbReference type="ChEBI" id="CHEBI:58405"/>
        <dbReference type="ChEBI" id="CHEBI:60033"/>
        <dbReference type="ChEBI" id="CHEBI:78435"/>
        <dbReference type="EC" id="2.4.99.28"/>
    </reaction>
</comment>
<gene>
    <name evidence="13" type="ORF">GC106_11290</name>
</gene>
<dbReference type="PANTHER" id="PTHR32282:SF34">
    <property type="entry name" value="PENICILLIN-BINDING PROTEIN 1A"/>
    <property type="match status" value="1"/>
</dbReference>
<feature type="compositionally biased region" description="Low complexity" evidence="9">
    <location>
        <begin position="723"/>
        <end position="758"/>
    </location>
</feature>
<feature type="region of interest" description="Disordered" evidence="9">
    <location>
        <begin position="1"/>
        <end position="20"/>
    </location>
</feature>
<evidence type="ECO:0000256" key="10">
    <source>
        <dbReference type="SAM" id="Phobius"/>
    </source>
</evidence>
<evidence type="ECO:0000256" key="1">
    <source>
        <dbReference type="ARBA" id="ARBA00022645"/>
    </source>
</evidence>
<keyword evidence="6" id="KW-0511">Multifunctional enzyme</keyword>
<dbReference type="InterPro" id="IPR023346">
    <property type="entry name" value="Lysozyme-like_dom_sf"/>
</dbReference>
<dbReference type="Pfam" id="PF00912">
    <property type="entry name" value="Transgly"/>
    <property type="match status" value="1"/>
</dbReference>
<dbReference type="PANTHER" id="PTHR32282">
    <property type="entry name" value="BINDING PROTEIN TRANSPEPTIDASE, PUTATIVE-RELATED"/>
    <property type="match status" value="1"/>
</dbReference>
<feature type="transmembrane region" description="Helical" evidence="10">
    <location>
        <begin position="66"/>
        <end position="89"/>
    </location>
</feature>
<dbReference type="InterPro" id="IPR050396">
    <property type="entry name" value="Glycosyltr_51/Transpeptidase"/>
</dbReference>
<name>A0ABX2EY59_9PSEU</name>
<feature type="compositionally biased region" description="Pro residues" evidence="9">
    <location>
        <begin position="759"/>
        <end position="768"/>
    </location>
</feature>
<keyword evidence="14" id="KW-1185">Reference proteome</keyword>
<evidence type="ECO:0000256" key="7">
    <source>
        <dbReference type="ARBA" id="ARBA00034000"/>
    </source>
</evidence>
<dbReference type="InterPro" id="IPR001264">
    <property type="entry name" value="Glyco_trans_51"/>
</dbReference>
<feature type="compositionally biased region" description="Gly residues" evidence="9">
    <location>
        <begin position="773"/>
        <end position="783"/>
    </location>
</feature>
<evidence type="ECO:0000256" key="5">
    <source>
        <dbReference type="ARBA" id="ARBA00022801"/>
    </source>
</evidence>
<evidence type="ECO:0000256" key="8">
    <source>
        <dbReference type="ARBA" id="ARBA00049902"/>
    </source>
</evidence>
<evidence type="ECO:0000256" key="2">
    <source>
        <dbReference type="ARBA" id="ARBA00022670"/>
    </source>
</evidence>
<dbReference type="Gene3D" id="1.10.3810.10">
    <property type="entry name" value="Biosynthetic peptidoglycan transglycosylase-like"/>
    <property type="match status" value="1"/>
</dbReference>
<feature type="region of interest" description="Disordered" evidence="9">
    <location>
        <begin position="28"/>
        <end position="49"/>
    </location>
</feature>
<organism evidence="13 14">
    <name type="scientific">Kibdelosporangium persicum</name>
    <dbReference type="NCBI Taxonomy" id="2698649"/>
    <lineage>
        <taxon>Bacteria</taxon>
        <taxon>Bacillati</taxon>
        <taxon>Actinomycetota</taxon>
        <taxon>Actinomycetes</taxon>
        <taxon>Pseudonocardiales</taxon>
        <taxon>Pseudonocardiaceae</taxon>
        <taxon>Kibdelosporangium</taxon>
    </lineage>
</organism>
<feature type="region of interest" description="Disordered" evidence="9">
    <location>
        <begin position="696"/>
        <end position="792"/>
    </location>
</feature>
<comment type="catalytic activity">
    <reaction evidence="7">
        <text>Preferential cleavage: (Ac)2-L-Lys-D-Ala-|-D-Ala. Also transpeptidation of peptidyl-alanyl moieties that are N-acyl substituents of D-alanine.</text>
        <dbReference type="EC" id="3.4.16.4"/>
    </reaction>
</comment>
<dbReference type="Proteomes" id="UP000763557">
    <property type="component" value="Unassembled WGS sequence"/>
</dbReference>
<dbReference type="SUPFAM" id="SSF56601">
    <property type="entry name" value="beta-lactamase/transpeptidase-like"/>
    <property type="match status" value="1"/>
</dbReference>
<keyword evidence="10" id="KW-1133">Transmembrane helix</keyword>
<dbReference type="EMBL" id="JAAATY010000002">
    <property type="protein sequence ID" value="NRN63927.1"/>
    <property type="molecule type" value="Genomic_DNA"/>
</dbReference>
<feature type="domain" description="Penicillin-binding protein transpeptidase" evidence="11">
    <location>
        <begin position="373"/>
        <end position="653"/>
    </location>
</feature>
<sequence>MVSPISGGRSRTSPEPELLTHREFEDEYGYGYGYDDPGSQYDEPVLSDEEARRRRRKKIWRRVRRTSYVLTALMIIGPLVAFFVAYQVVDVPDPEKLANDLDKTVTIEYGNGDNFATVAPKGRRTLVKWEDIPEHVRQAVYAAEDATFETNEGFDITGIMRAVWNNLSGGGGGGSTITQQYVKKATGNEDKTLTRKALELVTAYKLSNTKDKKEILAGYLNTIYFGCRAYGIAAAAEAYYGKPLKDITKIEAATLAGVIQQPGRACSDPEWVEQRWNYVMTKLVENKWLTPQDKAAAQFPQPKGESDAQGMTPDKQFIWQQAKRELEDQGISEEEINKKGYKVQLTIDPSAQAAAAEAAKAVMAGQPENLRQAIVAVDPNTGGIVAYYGFNEGTNGTDYARGWYNPGSSFKPFDLVALLHKNKSIYSTFDGRSGRKFGGSTINNSEGNDSCGEHCTVAKAMELSINTVFADIAFHETGTAAVAKAAIEAGIPTNIGRDQKPLEREENGGQPDLNIAIGGGRYVARPIDMAGAYATFAANGVKRTPHIVAKVTDPNDGDNLIYDGNQTMGQPKQAFSTDPAENAKIARNVTETLIPVVNTTRNGALKCIEGRQCAAKTGTHGCAEVKGKTTKADNCAAWTVGYTPQISAAVWVGSDQNTPLRTKQGKAIFGSGLPGEMWKKFMDQYLKGKKKETFPKFSVLGTPQTEIQQRDDDESDDKRDNRSSSSSPSSPSSPSTPTGTPGSSAPSTPTSGRPSGSKTPPPFTPPGIPTGRDPGGPGDGPGGNNDFTGNDG</sequence>
<evidence type="ECO:0000259" key="12">
    <source>
        <dbReference type="Pfam" id="PF00912"/>
    </source>
</evidence>
<keyword evidence="2" id="KW-0645">Protease</keyword>
<evidence type="ECO:0000259" key="11">
    <source>
        <dbReference type="Pfam" id="PF00905"/>
    </source>
</evidence>